<name>A0A1W1D1X5_9ZZZZ</name>
<sequence>MKTFFTLLFVSLLGLVVALGVIYYGDMKQSGNNIAISSFKLPYKSFIAGTGIVESGSKNIVIGSSVGGIVKEVAIQSGDKVHKGQFLFRIDDSKISINLPILKAQIATALSQVESAKHQLDIIQKMQDVSVSMVTKEKYTKLLDNYNEAKANLKLAQQKYKALLKQQKLYKVYAPIDGIILHSDITVGSYFAPNSQALVLGSNHYNIKVNINEFDAWKFHKCAQATAFIRGNPEQKVQLSYLYTIPMIKPKTNLTGSPTEQSDTRVLQIVYQINKQPDFPLYVGEILDVFIQNIEGE</sequence>
<gene>
    <name evidence="3" type="ORF">MNB_SM-3-546</name>
</gene>
<dbReference type="GO" id="GO:1990281">
    <property type="term" value="C:efflux pump complex"/>
    <property type="evidence" value="ECO:0007669"/>
    <property type="project" value="TreeGrafter"/>
</dbReference>
<dbReference type="GO" id="GO:0015562">
    <property type="term" value="F:efflux transmembrane transporter activity"/>
    <property type="evidence" value="ECO:0007669"/>
    <property type="project" value="TreeGrafter"/>
</dbReference>
<protein>
    <recommendedName>
        <fullName evidence="2">Multidrug resistance protein MdtA-like barrel-sandwich hybrid domain-containing protein</fullName>
    </recommendedName>
</protein>
<dbReference type="Gene3D" id="2.40.30.170">
    <property type="match status" value="1"/>
</dbReference>
<dbReference type="EMBL" id="FPHP01000002">
    <property type="protein sequence ID" value="SFV74655.1"/>
    <property type="molecule type" value="Genomic_DNA"/>
</dbReference>
<dbReference type="Gene3D" id="2.40.50.100">
    <property type="match status" value="1"/>
</dbReference>
<feature type="coiled-coil region" evidence="1">
    <location>
        <begin position="136"/>
        <end position="166"/>
    </location>
</feature>
<dbReference type="AlphaFoldDB" id="A0A1W1D1X5"/>
<dbReference type="PANTHER" id="PTHR30469">
    <property type="entry name" value="MULTIDRUG RESISTANCE PROTEIN MDTA"/>
    <property type="match status" value="1"/>
</dbReference>
<dbReference type="PANTHER" id="PTHR30469:SF15">
    <property type="entry name" value="HLYD FAMILY OF SECRETION PROTEINS"/>
    <property type="match status" value="1"/>
</dbReference>
<reference evidence="3" key="1">
    <citation type="submission" date="2016-10" db="EMBL/GenBank/DDBJ databases">
        <authorList>
            <person name="de Groot N.N."/>
        </authorList>
    </citation>
    <scope>NUCLEOTIDE SEQUENCE</scope>
</reference>
<evidence type="ECO:0000259" key="2">
    <source>
        <dbReference type="Pfam" id="PF25917"/>
    </source>
</evidence>
<evidence type="ECO:0000256" key="1">
    <source>
        <dbReference type="SAM" id="Coils"/>
    </source>
</evidence>
<organism evidence="3">
    <name type="scientific">hydrothermal vent metagenome</name>
    <dbReference type="NCBI Taxonomy" id="652676"/>
    <lineage>
        <taxon>unclassified sequences</taxon>
        <taxon>metagenomes</taxon>
        <taxon>ecological metagenomes</taxon>
    </lineage>
</organism>
<dbReference type="SUPFAM" id="SSF111369">
    <property type="entry name" value="HlyD-like secretion proteins"/>
    <property type="match status" value="1"/>
</dbReference>
<keyword evidence="1" id="KW-0175">Coiled coil</keyword>
<accession>A0A1W1D1X5</accession>
<dbReference type="Gene3D" id="1.10.287.470">
    <property type="entry name" value="Helix hairpin bin"/>
    <property type="match status" value="1"/>
</dbReference>
<dbReference type="Pfam" id="PF25917">
    <property type="entry name" value="BSH_RND"/>
    <property type="match status" value="1"/>
</dbReference>
<evidence type="ECO:0000313" key="3">
    <source>
        <dbReference type="EMBL" id="SFV74655.1"/>
    </source>
</evidence>
<feature type="domain" description="Multidrug resistance protein MdtA-like barrel-sandwich hybrid" evidence="2">
    <location>
        <begin position="61"/>
        <end position="196"/>
    </location>
</feature>
<proteinExistence type="predicted"/>
<dbReference type="InterPro" id="IPR058625">
    <property type="entry name" value="MdtA-like_BSH"/>
</dbReference>